<reference evidence="2 3" key="1">
    <citation type="submission" date="2016-10" db="EMBL/GenBank/DDBJ databases">
        <authorList>
            <person name="de Groot N.N."/>
        </authorList>
    </citation>
    <scope>NUCLEOTIDE SEQUENCE [LARGE SCALE GENOMIC DNA]</scope>
    <source>
        <strain evidence="2 3">743A</strain>
    </source>
</reference>
<gene>
    <name evidence="2" type="ORF">SAMN05661086_01620</name>
</gene>
<evidence type="ECO:0000313" key="3">
    <source>
        <dbReference type="Proteomes" id="UP000199659"/>
    </source>
</evidence>
<dbReference type="Proteomes" id="UP000199659">
    <property type="component" value="Unassembled WGS sequence"/>
</dbReference>
<dbReference type="RefSeq" id="WP_092560179.1">
    <property type="nucleotide sequence ID" value="NZ_FOYZ01000005.1"/>
</dbReference>
<proteinExistence type="predicted"/>
<evidence type="ECO:0000256" key="1">
    <source>
        <dbReference type="SAM" id="Phobius"/>
    </source>
</evidence>
<dbReference type="EMBL" id="FOYZ01000005">
    <property type="protein sequence ID" value="SFR77443.1"/>
    <property type="molecule type" value="Genomic_DNA"/>
</dbReference>
<evidence type="ECO:0000313" key="2">
    <source>
        <dbReference type="EMBL" id="SFR77443.1"/>
    </source>
</evidence>
<keyword evidence="3" id="KW-1185">Reference proteome</keyword>
<keyword evidence="1" id="KW-0472">Membrane</keyword>
<sequence length="152" mass="18075">MKPIKRKVVKAIIQTVLGYVKNIFVIIVKTFIYSLTTTVIVSVMYQNGWWVHGLGQGKVDEQGFWALVWIFYPIYLGSLLMVSYLMGKPQKIIFWKREKIYHALLAHPCELDFQLLSQKEQDFAISLIQEHQVSEEHFTEEQKKFLEWRMYE</sequence>
<feature type="transmembrane region" description="Helical" evidence="1">
    <location>
        <begin position="20"/>
        <end position="44"/>
    </location>
</feature>
<protein>
    <submittedName>
        <fullName evidence="2">Uncharacterized protein</fullName>
    </submittedName>
</protein>
<accession>A0A1I6JEI2</accession>
<dbReference type="STRING" id="37658.SAMN05661086_01620"/>
<name>A0A1I6JEI2_9FIRM</name>
<keyword evidence="1" id="KW-0812">Transmembrane</keyword>
<organism evidence="2 3">
    <name type="scientific">Anaeromicropila populeti</name>
    <dbReference type="NCBI Taxonomy" id="37658"/>
    <lineage>
        <taxon>Bacteria</taxon>
        <taxon>Bacillati</taxon>
        <taxon>Bacillota</taxon>
        <taxon>Clostridia</taxon>
        <taxon>Lachnospirales</taxon>
        <taxon>Lachnospiraceae</taxon>
        <taxon>Anaeromicropila</taxon>
    </lineage>
</organism>
<keyword evidence="1" id="KW-1133">Transmembrane helix</keyword>
<feature type="transmembrane region" description="Helical" evidence="1">
    <location>
        <begin position="64"/>
        <end position="87"/>
    </location>
</feature>
<dbReference type="AlphaFoldDB" id="A0A1I6JEI2"/>